<protein>
    <submittedName>
        <fullName evidence="6">Helix-turn-helix transcriptional regulator</fullName>
    </submittedName>
</protein>
<dbReference type="PANTHER" id="PTHR33154:SF33">
    <property type="entry name" value="TRANSCRIPTIONAL REPRESSOR SDPR"/>
    <property type="match status" value="1"/>
</dbReference>
<dbReference type="PANTHER" id="PTHR33154">
    <property type="entry name" value="TRANSCRIPTIONAL REGULATOR, ARSR FAMILY"/>
    <property type="match status" value="1"/>
</dbReference>
<dbReference type="InterPro" id="IPR011991">
    <property type="entry name" value="ArsR-like_HTH"/>
</dbReference>
<accession>A0A545B076</accession>
<dbReference type="CDD" id="cd00090">
    <property type="entry name" value="HTH_ARSR"/>
    <property type="match status" value="1"/>
</dbReference>
<dbReference type="Proteomes" id="UP000317982">
    <property type="component" value="Unassembled WGS sequence"/>
</dbReference>
<dbReference type="PROSITE" id="PS50987">
    <property type="entry name" value="HTH_ARSR_2"/>
    <property type="match status" value="1"/>
</dbReference>
<sequence length="146" mass="16119">MVTPPPAGAVSATEVFKALGDPIRWSIVQQMAAVDELACSTLEETLPISKPSISYHTKILSQAGLISTRKQGRNFFYTLRRDVLRGLIDDVWALAPEPRPVADSGRLEHKPTPIRRRRSSTTTAPARLRQAAGDEGRESEVTLLTW</sequence>
<feature type="region of interest" description="Disordered" evidence="4">
    <location>
        <begin position="99"/>
        <end position="141"/>
    </location>
</feature>
<dbReference type="GO" id="GO:0003700">
    <property type="term" value="F:DNA-binding transcription factor activity"/>
    <property type="evidence" value="ECO:0007669"/>
    <property type="project" value="InterPro"/>
</dbReference>
<organism evidence="6 7">
    <name type="scientific">Cryptosporangium phraense</name>
    <dbReference type="NCBI Taxonomy" id="2593070"/>
    <lineage>
        <taxon>Bacteria</taxon>
        <taxon>Bacillati</taxon>
        <taxon>Actinomycetota</taxon>
        <taxon>Actinomycetes</taxon>
        <taxon>Cryptosporangiales</taxon>
        <taxon>Cryptosporangiaceae</taxon>
        <taxon>Cryptosporangium</taxon>
    </lineage>
</organism>
<dbReference type="Gene3D" id="1.10.10.10">
    <property type="entry name" value="Winged helix-like DNA-binding domain superfamily/Winged helix DNA-binding domain"/>
    <property type="match status" value="1"/>
</dbReference>
<dbReference type="PRINTS" id="PR00778">
    <property type="entry name" value="HTHARSR"/>
</dbReference>
<evidence type="ECO:0000256" key="3">
    <source>
        <dbReference type="ARBA" id="ARBA00023163"/>
    </source>
</evidence>
<comment type="caution">
    <text evidence="6">The sequence shown here is derived from an EMBL/GenBank/DDBJ whole genome shotgun (WGS) entry which is preliminary data.</text>
</comment>
<evidence type="ECO:0000256" key="1">
    <source>
        <dbReference type="ARBA" id="ARBA00023015"/>
    </source>
</evidence>
<dbReference type="InterPro" id="IPR036388">
    <property type="entry name" value="WH-like_DNA-bd_sf"/>
</dbReference>
<evidence type="ECO:0000259" key="5">
    <source>
        <dbReference type="PROSITE" id="PS50987"/>
    </source>
</evidence>
<evidence type="ECO:0000256" key="4">
    <source>
        <dbReference type="SAM" id="MobiDB-lite"/>
    </source>
</evidence>
<feature type="domain" description="HTH arsR-type" evidence="5">
    <location>
        <begin position="4"/>
        <end position="99"/>
    </location>
</feature>
<reference evidence="6 7" key="1">
    <citation type="submission" date="2019-07" db="EMBL/GenBank/DDBJ databases">
        <title>Cryptosporangium phraense sp. nov., isolated from plant litter.</title>
        <authorList>
            <person name="Suriyachadkun C."/>
        </authorList>
    </citation>
    <scope>NUCLEOTIDE SEQUENCE [LARGE SCALE GENOMIC DNA]</scope>
    <source>
        <strain evidence="6 7">A-T 5661</strain>
    </source>
</reference>
<dbReference type="InterPro" id="IPR001845">
    <property type="entry name" value="HTH_ArsR_DNA-bd_dom"/>
</dbReference>
<dbReference type="SUPFAM" id="SSF46785">
    <property type="entry name" value="Winged helix' DNA-binding domain"/>
    <property type="match status" value="1"/>
</dbReference>
<dbReference type="InterPro" id="IPR036390">
    <property type="entry name" value="WH_DNA-bd_sf"/>
</dbReference>
<dbReference type="SMART" id="SM00418">
    <property type="entry name" value="HTH_ARSR"/>
    <property type="match status" value="1"/>
</dbReference>
<dbReference type="NCBIfam" id="NF033788">
    <property type="entry name" value="HTH_metalloreg"/>
    <property type="match status" value="1"/>
</dbReference>
<keyword evidence="1" id="KW-0805">Transcription regulation</keyword>
<dbReference type="AlphaFoldDB" id="A0A545B076"/>
<evidence type="ECO:0000313" key="6">
    <source>
        <dbReference type="EMBL" id="TQS46972.1"/>
    </source>
</evidence>
<dbReference type="OrthoDB" id="4471357at2"/>
<dbReference type="EMBL" id="VIRS01000001">
    <property type="protein sequence ID" value="TQS46972.1"/>
    <property type="molecule type" value="Genomic_DNA"/>
</dbReference>
<keyword evidence="7" id="KW-1185">Reference proteome</keyword>
<keyword evidence="2" id="KW-0238">DNA-binding</keyword>
<evidence type="ECO:0000256" key="2">
    <source>
        <dbReference type="ARBA" id="ARBA00023125"/>
    </source>
</evidence>
<name>A0A545B076_9ACTN</name>
<gene>
    <name evidence="6" type="ORF">FL583_01520</name>
</gene>
<keyword evidence="3" id="KW-0804">Transcription</keyword>
<dbReference type="InParanoid" id="A0A545B076"/>
<proteinExistence type="predicted"/>
<dbReference type="InterPro" id="IPR051081">
    <property type="entry name" value="HTH_MetalResp_TranReg"/>
</dbReference>
<feature type="compositionally biased region" description="Low complexity" evidence="4">
    <location>
        <begin position="120"/>
        <end position="129"/>
    </location>
</feature>
<dbReference type="GO" id="GO:0003677">
    <property type="term" value="F:DNA binding"/>
    <property type="evidence" value="ECO:0007669"/>
    <property type="project" value="UniProtKB-KW"/>
</dbReference>
<dbReference type="Pfam" id="PF12840">
    <property type="entry name" value="HTH_20"/>
    <property type="match status" value="1"/>
</dbReference>
<evidence type="ECO:0000313" key="7">
    <source>
        <dbReference type="Proteomes" id="UP000317982"/>
    </source>
</evidence>